<protein>
    <recommendedName>
        <fullName evidence="4">Adenylyl cyclase</fullName>
    </recommendedName>
</protein>
<dbReference type="Gene3D" id="3.30.70.1230">
    <property type="entry name" value="Nucleotide cyclase"/>
    <property type="match status" value="2"/>
</dbReference>
<proteinExistence type="predicted"/>
<dbReference type="SUPFAM" id="SSF55073">
    <property type="entry name" value="Nucleotide cyclase"/>
    <property type="match status" value="2"/>
</dbReference>
<evidence type="ECO:0000313" key="2">
    <source>
        <dbReference type="EMBL" id="CUG07198.1"/>
    </source>
</evidence>
<gene>
    <name evidence="2" type="ORF">BSAL_73635</name>
</gene>
<feature type="compositionally biased region" description="Polar residues" evidence="1">
    <location>
        <begin position="474"/>
        <end position="488"/>
    </location>
</feature>
<feature type="non-terminal residue" evidence="2">
    <location>
        <position position="1"/>
    </location>
</feature>
<sequence>PEPFDVYHVATHSTAYRFRDVIPEQSLDVVCRLAQYGAFEAPTGAACGILGVAISHGTFLNSTDGAGFKEACDGLQRVFSICMRRFNGVPAVFCEEHASLSPAQLPILFIVFPDVRAAAAASLVLHQESLKIPLSEVLRGTPYSQAKLNTNNGPLYSGLRLKVGLHVGRAAIARAPPQVARAVIAGDDVRKTAVLCHKAHAGLTLCSPLAAIRIMPDVARLSSPAPCLHELLDFPIDGFSTRRNPQLLLPMSLKERITSVVPDGVDTINGQILKERITSVVPDGVDTINGQISVAIKLYDKLHRSPPPVPHTADGPAPPAVSPTSASRFAHTTSSSSNTKPPIYDPEACVVSSAPQMFVVCRIPNVTSYLERSQQFGKDMIRLYLSCARELLAPLRGKELDCEGEALLLSFESPVNAVQWAQQFQVSLTCAKWPVEIMSSDFCKEVRSTTRNGGAGRTVQGGPAHYSVAHEPSSPWSGASQRDASMTPSWCGGSLGTRSSTPSS</sequence>
<keyword evidence="3" id="KW-1185">Reference proteome</keyword>
<organism evidence="2 3">
    <name type="scientific">Bodo saltans</name>
    <name type="common">Flagellated protozoan</name>
    <dbReference type="NCBI Taxonomy" id="75058"/>
    <lineage>
        <taxon>Eukaryota</taxon>
        <taxon>Discoba</taxon>
        <taxon>Euglenozoa</taxon>
        <taxon>Kinetoplastea</taxon>
        <taxon>Metakinetoplastina</taxon>
        <taxon>Eubodonida</taxon>
        <taxon>Bodonidae</taxon>
        <taxon>Bodo</taxon>
    </lineage>
</organism>
<evidence type="ECO:0000256" key="1">
    <source>
        <dbReference type="SAM" id="MobiDB-lite"/>
    </source>
</evidence>
<name>A0A0S4IX95_BODSA</name>
<dbReference type="EMBL" id="CYKH01000629">
    <property type="protein sequence ID" value="CUG07198.1"/>
    <property type="molecule type" value="Genomic_DNA"/>
</dbReference>
<feature type="region of interest" description="Disordered" evidence="1">
    <location>
        <begin position="305"/>
        <end position="341"/>
    </location>
</feature>
<evidence type="ECO:0000313" key="3">
    <source>
        <dbReference type="Proteomes" id="UP000051952"/>
    </source>
</evidence>
<dbReference type="Proteomes" id="UP000051952">
    <property type="component" value="Unassembled WGS sequence"/>
</dbReference>
<dbReference type="AlphaFoldDB" id="A0A0S4IX95"/>
<feature type="compositionally biased region" description="Pro residues" evidence="1">
    <location>
        <begin position="305"/>
        <end position="321"/>
    </location>
</feature>
<accession>A0A0S4IX95</accession>
<feature type="compositionally biased region" description="Polar residues" evidence="1">
    <location>
        <begin position="330"/>
        <end position="340"/>
    </location>
</feature>
<dbReference type="InterPro" id="IPR029787">
    <property type="entry name" value="Nucleotide_cyclase"/>
</dbReference>
<feature type="region of interest" description="Disordered" evidence="1">
    <location>
        <begin position="449"/>
        <end position="504"/>
    </location>
</feature>
<evidence type="ECO:0008006" key="4">
    <source>
        <dbReference type="Google" id="ProtNLM"/>
    </source>
</evidence>
<reference evidence="3" key="1">
    <citation type="submission" date="2015-09" db="EMBL/GenBank/DDBJ databases">
        <authorList>
            <consortium name="Pathogen Informatics"/>
        </authorList>
    </citation>
    <scope>NUCLEOTIDE SEQUENCE [LARGE SCALE GENOMIC DNA]</scope>
    <source>
        <strain evidence="3">Lake Konstanz</strain>
    </source>
</reference>
<dbReference type="VEuPathDB" id="TriTrypDB:BSAL_73635"/>